<dbReference type="EMBL" id="CP066681">
    <property type="protein sequence ID" value="QQG36820.1"/>
    <property type="molecule type" value="Genomic_DNA"/>
</dbReference>
<reference evidence="1 2" key="1">
    <citation type="submission" date="2020-07" db="EMBL/GenBank/DDBJ databases">
        <title>Huge and variable diversity of episymbiotic CPR bacteria and DPANN archaea in groundwater ecosystems.</title>
        <authorList>
            <person name="He C.Y."/>
            <person name="Keren R."/>
            <person name="Whittaker M."/>
            <person name="Farag I.F."/>
            <person name="Doudna J."/>
            <person name="Cate J.H.D."/>
            <person name="Banfield J.F."/>
        </authorList>
    </citation>
    <scope>NUCLEOTIDE SEQUENCE [LARGE SCALE GENOMIC DNA]</scope>
    <source>
        <strain evidence="1">NC_groundwater_70_Ag_B-0.1um_54_66</strain>
    </source>
</reference>
<dbReference type="AlphaFoldDB" id="A0A7T5UHV2"/>
<dbReference type="Proteomes" id="UP000595362">
    <property type="component" value="Chromosome"/>
</dbReference>
<name>A0A7T5UHV2_9BACT</name>
<proteinExistence type="predicted"/>
<protein>
    <submittedName>
        <fullName evidence="1">Uncharacterized protein</fullName>
    </submittedName>
</protein>
<organism evidence="1 2">
    <name type="scientific">Micavibrio aeruginosavorus</name>
    <dbReference type="NCBI Taxonomy" id="349221"/>
    <lineage>
        <taxon>Bacteria</taxon>
        <taxon>Pseudomonadati</taxon>
        <taxon>Bdellovibrionota</taxon>
        <taxon>Bdellovibrionia</taxon>
        <taxon>Bdellovibrionales</taxon>
        <taxon>Pseudobdellovibrionaceae</taxon>
        <taxon>Micavibrio</taxon>
    </lineage>
</organism>
<accession>A0A7T5UHV2</accession>
<evidence type="ECO:0000313" key="1">
    <source>
        <dbReference type="EMBL" id="QQG36820.1"/>
    </source>
</evidence>
<evidence type="ECO:0000313" key="2">
    <source>
        <dbReference type="Proteomes" id="UP000595362"/>
    </source>
</evidence>
<sequence>MTDIIWPLDLRPARQAFYIRTNTVRFESPLTGQVQIQERDGARWVAQMNITRGAVDSRRMDALLAALHGPVGRIYMPDFRRLTAKGSLAGDPQLVSGTGTTLTLDGFTPDATGVLLAGDMIQTSTGRAHMVVQNVDADEDGEASVLIAPRLREPVTAGPLITTNCRVLMRLQDDDQGANPTDNRLQSAFELQLSEVLPE</sequence>
<gene>
    <name evidence="1" type="ORF">HYS17_03350</name>
</gene>